<reference evidence="1 2" key="1">
    <citation type="submission" date="2014-03" db="EMBL/GenBank/DDBJ databases">
        <title>Bradyrhizobium valentinum sp. nov., isolated from effective nodules of Lupinus mariae-josephae, a lupine endemic of basic-lime soils in Eastern Spain.</title>
        <authorList>
            <person name="Duran D."/>
            <person name="Rey L."/>
            <person name="Navarro A."/>
            <person name="Busquets A."/>
            <person name="Imperial J."/>
            <person name="Ruiz-Argueso T."/>
        </authorList>
    </citation>
    <scope>NUCLEOTIDE SEQUENCE [LARGE SCALE GENOMIC DNA]</scope>
    <source>
        <strain evidence="1 2">LmjM3</strain>
    </source>
</reference>
<dbReference type="Proteomes" id="UP000051913">
    <property type="component" value="Unassembled WGS sequence"/>
</dbReference>
<keyword evidence="2" id="KW-1185">Reference proteome</keyword>
<proteinExistence type="predicted"/>
<protein>
    <submittedName>
        <fullName evidence="1">Uncharacterized protein</fullName>
    </submittedName>
</protein>
<dbReference type="EMBL" id="LLXX01000173">
    <property type="protein sequence ID" value="KRQ99306.1"/>
    <property type="molecule type" value="Genomic_DNA"/>
</dbReference>
<accession>A0A0R3KVI6</accession>
<comment type="caution">
    <text evidence="1">The sequence shown here is derived from an EMBL/GenBank/DDBJ whole genome shotgun (WGS) entry which is preliminary data.</text>
</comment>
<evidence type="ECO:0000313" key="1">
    <source>
        <dbReference type="EMBL" id="KRQ99306.1"/>
    </source>
</evidence>
<sequence length="96" mass="10602">MRNGPVASDCVFYINVHAVDFQVTQPFRHIEQIADEMLQLEADKGLLDVIEFVQTSSGGADGIQDKIDGVAYKLWKPGRQRVETTSSRSDFTAQGG</sequence>
<gene>
    <name evidence="1" type="ORF">CP49_11970</name>
</gene>
<evidence type="ECO:0000313" key="2">
    <source>
        <dbReference type="Proteomes" id="UP000051913"/>
    </source>
</evidence>
<dbReference type="AlphaFoldDB" id="A0A0R3KVI6"/>
<name>A0A0R3KVI6_9BRAD</name>
<organism evidence="1 2">
    <name type="scientific">Bradyrhizobium valentinum</name>
    <dbReference type="NCBI Taxonomy" id="1518501"/>
    <lineage>
        <taxon>Bacteria</taxon>
        <taxon>Pseudomonadati</taxon>
        <taxon>Pseudomonadota</taxon>
        <taxon>Alphaproteobacteria</taxon>
        <taxon>Hyphomicrobiales</taxon>
        <taxon>Nitrobacteraceae</taxon>
        <taxon>Bradyrhizobium</taxon>
    </lineage>
</organism>